<keyword evidence="2" id="KW-0479">Metal-binding</keyword>
<evidence type="ECO:0000256" key="2">
    <source>
        <dbReference type="ARBA" id="ARBA00022723"/>
    </source>
</evidence>
<dbReference type="AlphaFoldDB" id="A0A1G8EVB5"/>
<dbReference type="InterPro" id="IPR012312">
    <property type="entry name" value="Hemerythrin-like"/>
</dbReference>
<reference evidence="5 6" key="1">
    <citation type="submission" date="2016-10" db="EMBL/GenBank/DDBJ databases">
        <authorList>
            <person name="de Groot N.N."/>
        </authorList>
    </citation>
    <scope>NUCLEOTIDE SEQUENCE [LARGE SCALE GENOMIC DNA]</scope>
    <source>
        <strain evidence="5 6">DSM 5885</strain>
    </source>
</reference>
<accession>A0A1G8EVB5</accession>
<organism evidence="5 6">
    <name type="scientific">Propionivibrio dicarboxylicus</name>
    <dbReference type="NCBI Taxonomy" id="83767"/>
    <lineage>
        <taxon>Bacteria</taxon>
        <taxon>Pseudomonadati</taxon>
        <taxon>Pseudomonadota</taxon>
        <taxon>Betaproteobacteria</taxon>
        <taxon>Rhodocyclales</taxon>
        <taxon>Rhodocyclaceae</taxon>
        <taxon>Propionivibrio</taxon>
    </lineage>
</organism>
<proteinExistence type="inferred from homology"/>
<dbReference type="Gene3D" id="1.20.120.50">
    <property type="entry name" value="Hemerythrin-like"/>
    <property type="match status" value="1"/>
</dbReference>
<dbReference type="RefSeq" id="WP_091937544.1">
    <property type="nucleotide sequence ID" value="NZ_FNCY01000008.1"/>
</dbReference>
<evidence type="ECO:0000313" key="5">
    <source>
        <dbReference type="EMBL" id="SDH73818.1"/>
    </source>
</evidence>
<dbReference type="InterPro" id="IPR035938">
    <property type="entry name" value="Hemerythrin-like_sf"/>
</dbReference>
<keyword evidence="6" id="KW-1185">Reference proteome</keyword>
<name>A0A1G8EVB5_9RHOO</name>
<dbReference type="Proteomes" id="UP000198607">
    <property type="component" value="Unassembled WGS sequence"/>
</dbReference>
<dbReference type="NCBIfam" id="TIGR02481">
    <property type="entry name" value="hemeryth_dom"/>
    <property type="match status" value="1"/>
</dbReference>
<feature type="domain" description="Hemerythrin-like" evidence="4">
    <location>
        <begin position="22"/>
        <end position="139"/>
    </location>
</feature>
<evidence type="ECO:0000256" key="1">
    <source>
        <dbReference type="ARBA" id="ARBA00010587"/>
    </source>
</evidence>
<dbReference type="InterPro" id="IPR012827">
    <property type="entry name" value="Hemerythrin_metal-bd"/>
</dbReference>
<dbReference type="SUPFAM" id="SSF47188">
    <property type="entry name" value="Hemerythrin-like"/>
    <property type="match status" value="1"/>
</dbReference>
<protein>
    <submittedName>
        <fullName evidence="5">Hemerythrin-like metal-binding domain protein</fullName>
    </submittedName>
</protein>
<sequence length="147" mass="16520">MRGIKLALDTGCAYTLSTLLTGNKLIDAEHAELFRALEKLLEIAKSQSADSEAFSEIFSRIGLDLARHIDHEESLFLASDMPAADIDDHIRAHVRIMEEFSSLNLDLMQGKSIDNATVTLMARQWILNHVVKYDLKLRPFVADKPEP</sequence>
<dbReference type="STRING" id="83767.SAMN05660652_02203"/>
<dbReference type="OrthoDB" id="5296936at2"/>
<evidence type="ECO:0000259" key="4">
    <source>
        <dbReference type="Pfam" id="PF01814"/>
    </source>
</evidence>
<comment type="similarity">
    <text evidence="1">Belongs to the hemerythrin family.</text>
</comment>
<dbReference type="EMBL" id="FNCY01000008">
    <property type="protein sequence ID" value="SDH73818.1"/>
    <property type="molecule type" value="Genomic_DNA"/>
</dbReference>
<dbReference type="GO" id="GO:0046872">
    <property type="term" value="F:metal ion binding"/>
    <property type="evidence" value="ECO:0007669"/>
    <property type="project" value="UniProtKB-KW"/>
</dbReference>
<dbReference type="CDD" id="cd12107">
    <property type="entry name" value="Hemerythrin"/>
    <property type="match status" value="1"/>
</dbReference>
<evidence type="ECO:0000256" key="3">
    <source>
        <dbReference type="ARBA" id="ARBA00023004"/>
    </source>
</evidence>
<gene>
    <name evidence="5" type="ORF">SAMN05660652_02203</name>
</gene>
<evidence type="ECO:0000313" key="6">
    <source>
        <dbReference type="Proteomes" id="UP000198607"/>
    </source>
</evidence>
<dbReference type="Pfam" id="PF01814">
    <property type="entry name" value="Hemerythrin"/>
    <property type="match status" value="1"/>
</dbReference>
<keyword evidence="3" id="KW-0408">Iron</keyword>